<dbReference type="InterPro" id="IPR001633">
    <property type="entry name" value="EAL_dom"/>
</dbReference>
<organism evidence="4 5">
    <name type="scientific">Povalibacter uvarum</name>
    <dbReference type="NCBI Taxonomy" id="732238"/>
    <lineage>
        <taxon>Bacteria</taxon>
        <taxon>Pseudomonadati</taxon>
        <taxon>Pseudomonadota</taxon>
        <taxon>Gammaproteobacteria</taxon>
        <taxon>Steroidobacterales</taxon>
        <taxon>Steroidobacteraceae</taxon>
        <taxon>Povalibacter</taxon>
    </lineage>
</organism>
<evidence type="ECO:0000313" key="5">
    <source>
        <dbReference type="Proteomes" id="UP000588068"/>
    </source>
</evidence>
<evidence type="ECO:0000313" key="4">
    <source>
        <dbReference type="EMBL" id="MBB6092515.1"/>
    </source>
</evidence>
<sequence>MSRRERNLLLAVDDEVDFLDLIVQVGEGVGCEVITADSAEAFREQLSQRQPALILLDLQMPGMDGIEALRYLGRIGTTAGILLASGMDQRVIVSARQLGDQLGLKMLGTLQKPAMLEEIESLLSRHLEPGERLTVDELARAIDEHELVVHYQPKVVRTNNDWQVRTAEALVRWRHPRLGLLPPGEFLPMAERSGLIVGVTDFVLTDAIRQIGHWRQRNLDLGVAVNLSPRLVQDLEFPDRLGLILREFDATAEQLTLEVTEAASLDDPDLVMDIFTRLRVRGVGLSLDDFGTGTSSLTQLYKMPFSEVKIDRLLISEIPTGRAAATVVRAIIDLAHNLSLTVCAEGVETSPVFEMLEQAGCDALQGDFIASAMPASEMEQFIDVWNGADHTLVPVVRKK</sequence>
<dbReference type="SUPFAM" id="SSF141868">
    <property type="entry name" value="EAL domain-like"/>
    <property type="match status" value="1"/>
</dbReference>
<name>A0A841HKH5_9GAMM</name>
<protein>
    <submittedName>
        <fullName evidence="4">EAL domain-containing protein (Putative c-di-GMP-specific phosphodiesterase class I)</fullName>
    </submittedName>
</protein>
<dbReference type="Pfam" id="PF00072">
    <property type="entry name" value="Response_reg"/>
    <property type="match status" value="1"/>
</dbReference>
<dbReference type="AlphaFoldDB" id="A0A841HKH5"/>
<evidence type="ECO:0000256" key="1">
    <source>
        <dbReference type="PROSITE-ProRule" id="PRU00169"/>
    </source>
</evidence>
<comment type="caution">
    <text evidence="4">The sequence shown here is derived from an EMBL/GenBank/DDBJ whole genome shotgun (WGS) entry which is preliminary data.</text>
</comment>
<dbReference type="GO" id="GO:0071111">
    <property type="term" value="F:cyclic-guanylate-specific phosphodiesterase activity"/>
    <property type="evidence" value="ECO:0007669"/>
    <property type="project" value="InterPro"/>
</dbReference>
<dbReference type="PROSITE" id="PS50110">
    <property type="entry name" value="RESPONSE_REGULATORY"/>
    <property type="match status" value="1"/>
</dbReference>
<dbReference type="GO" id="GO:0000160">
    <property type="term" value="P:phosphorelay signal transduction system"/>
    <property type="evidence" value="ECO:0007669"/>
    <property type="project" value="InterPro"/>
</dbReference>
<dbReference type="InterPro" id="IPR011006">
    <property type="entry name" value="CheY-like_superfamily"/>
</dbReference>
<keyword evidence="5" id="KW-1185">Reference proteome</keyword>
<dbReference type="Gene3D" id="3.20.20.450">
    <property type="entry name" value="EAL domain"/>
    <property type="match status" value="1"/>
</dbReference>
<feature type="domain" description="EAL" evidence="3">
    <location>
        <begin position="131"/>
        <end position="386"/>
    </location>
</feature>
<feature type="domain" description="Response regulatory" evidence="2">
    <location>
        <begin position="8"/>
        <end position="127"/>
    </location>
</feature>
<dbReference type="SUPFAM" id="SSF52172">
    <property type="entry name" value="CheY-like"/>
    <property type="match status" value="1"/>
</dbReference>
<evidence type="ECO:0000259" key="2">
    <source>
        <dbReference type="PROSITE" id="PS50110"/>
    </source>
</evidence>
<feature type="modified residue" description="4-aspartylphosphate" evidence="1">
    <location>
        <position position="57"/>
    </location>
</feature>
<dbReference type="EMBL" id="JACHHZ010000002">
    <property type="protein sequence ID" value="MBB6092515.1"/>
    <property type="molecule type" value="Genomic_DNA"/>
</dbReference>
<dbReference type="InterPro" id="IPR035919">
    <property type="entry name" value="EAL_sf"/>
</dbReference>
<dbReference type="InterPro" id="IPR050706">
    <property type="entry name" value="Cyclic-di-GMP_PDE-like"/>
</dbReference>
<dbReference type="RefSeq" id="WP_184330311.1">
    <property type="nucleotide sequence ID" value="NZ_JACHHZ010000002.1"/>
</dbReference>
<dbReference type="PANTHER" id="PTHR33121">
    <property type="entry name" value="CYCLIC DI-GMP PHOSPHODIESTERASE PDEF"/>
    <property type="match status" value="1"/>
</dbReference>
<dbReference type="PANTHER" id="PTHR33121:SF70">
    <property type="entry name" value="SIGNALING PROTEIN YKOW"/>
    <property type="match status" value="1"/>
</dbReference>
<dbReference type="InterPro" id="IPR001789">
    <property type="entry name" value="Sig_transdc_resp-reg_receiver"/>
</dbReference>
<keyword evidence="1" id="KW-0597">Phosphoprotein</keyword>
<gene>
    <name evidence="4" type="ORF">HNQ60_001393</name>
</gene>
<dbReference type="PROSITE" id="PS50883">
    <property type="entry name" value="EAL"/>
    <property type="match status" value="1"/>
</dbReference>
<dbReference type="Gene3D" id="3.40.50.2300">
    <property type="match status" value="1"/>
</dbReference>
<reference evidence="4 5" key="1">
    <citation type="submission" date="2020-08" db="EMBL/GenBank/DDBJ databases">
        <title>Genomic Encyclopedia of Type Strains, Phase IV (KMG-IV): sequencing the most valuable type-strain genomes for metagenomic binning, comparative biology and taxonomic classification.</title>
        <authorList>
            <person name="Goeker M."/>
        </authorList>
    </citation>
    <scope>NUCLEOTIDE SEQUENCE [LARGE SCALE GENOMIC DNA]</scope>
    <source>
        <strain evidence="4 5">DSM 26723</strain>
    </source>
</reference>
<dbReference type="Proteomes" id="UP000588068">
    <property type="component" value="Unassembled WGS sequence"/>
</dbReference>
<dbReference type="Pfam" id="PF00563">
    <property type="entry name" value="EAL"/>
    <property type="match status" value="1"/>
</dbReference>
<evidence type="ECO:0000259" key="3">
    <source>
        <dbReference type="PROSITE" id="PS50883"/>
    </source>
</evidence>
<dbReference type="SMART" id="SM00052">
    <property type="entry name" value="EAL"/>
    <property type="match status" value="1"/>
</dbReference>
<dbReference type="SMART" id="SM00448">
    <property type="entry name" value="REC"/>
    <property type="match status" value="1"/>
</dbReference>
<dbReference type="CDD" id="cd01948">
    <property type="entry name" value="EAL"/>
    <property type="match status" value="1"/>
</dbReference>
<accession>A0A841HKH5</accession>
<proteinExistence type="predicted"/>